<reference evidence="2" key="1">
    <citation type="submission" date="2016-11" db="EMBL/GenBank/DDBJ databases">
        <authorList>
            <person name="Varghese N."/>
            <person name="Submissions S."/>
        </authorList>
    </citation>
    <scope>NUCLEOTIDE SEQUENCE [LARGE SCALE GENOMIC DNA]</scope>
    <source>
        <strain evidence="2">DSM 15285</strain>
    </source>
</reference>
<dbReference type="AlphaFoldDB" id="A0A1M5NQT0"/>
<name>A0A1M5NQT0_9FIRM</name>
<dbReference type="RefSeq" id="WP_072722974.1">
    <property type="nucleotide sequence ID" value="NZ_FQXH01000005.1"/>
</dbReference>
<organism evidence="1 2">
    <name type="scientific">Tepidibacter thalassicus DSM 15285</name>
    <dbReference type="NCBI Taxonomy" id="1123350"/>
    <lineage>
        <taxon>Bacteria</taxon>
        <taxon>Bacillati</taxon>
        <taxon>Bacillota</taxon>
        <taxon>Clostridia</taxon>
        <taxon>Peptostreptococcales</taxon>
        <taxon>Peptostreptococcaceae</taxon>
        <taxon>Tepidibacter</taxon>
    </lineage>
</organism>
<dbReference type="OrthoDB" id="1753482at2"/>
<dbReference type="Proteomes" id="UP000242520">
    <property type="component" value="Unassembled WGS sequence"/>
</dbReference>
<protein>
    <submittedName>
        <fullName evidence="1">Uncharacterized protein</fullName>
    </submittedName>
</protein>
<dbReference type="STRING" id="1123350.SAMN02744040_00170"/>
<proteinExistence type="predicted"/>
<sequence>MKNTDIIADFLMFNDISKKINNVNSRDKENLILLEQLVEQYIKNYGKKGNCLLRKLSLIKDNN</sequence>
<evidence type="ECO:0000313" key="2">
    <source>
        <dbReference type="Proteomes" id="UP000242520"/>
    </source>
</evidence>
<keyword evidence="2" id="KW-1185">Reference proteome</keyword>
<gene>
    <name evidence="1" type="ORF">SAMN02744040_00170</name>
</gene>
<evidence type="ECO:0000313" key="1">
    <source>
        <dbReference type="EMBL" id="SHG91838.1"/>
    </source>
</evidence>
<dbReference type="EMBL" id="FQXH01000005">
    <property type="protein sequence ID" value="SHG91838.1"/>
    <property type="molecule type" value="Genomic_DNA"/>
</dbReference>
<accession>A0A1M5NQT0</accession>